<sequence>MTNYIEYYMKMKMESDRILELYAEKIGSGLKEVAEDTVDTIGLGLKRALWRTSYFFDGYRDVNNNINREDWRMILALRSIIEERNFIKQIAEIFTEQLLKEKK</sequence>
<evidence type="ECO:0000313" key="1">
    <source>
        <dbReference type="EMBL" id="SCZ62561.1"/>
    </source>
</evidence>
<dbReference type="OrthoDB" id="6433535at2"/>
<dbReference type="AlphaFoldDB" id="A0A1G5QMN6"/>
<protein>
    <submittedName>
        <fullName evidence="1">Uncharacterized protein</fullName>
    </submittedName>
</protein>
<reference evidence="2" key="1">
    <citation type="submission" date="2016-10" db="EMBL/GenBank/DDBJ databases">
        <authorList>
            <person name="Varghese N."/>
            <person name="Submissions S."/>
        </authorList>
    </citation>
    <scope>NUCLEOTIDE SEQUENCE [LARGE SCALE GENOMIC DNA]</scope>
    <source>
        <strain evidence="2">ATCC 29999</strain>
    </source>
</reference>
<gene>
    <name evidence="1" type="ORF">SAMN02982990_01861</name>
</gene>
<dbReference type="EMBL" id="FMWJ01000007">
    <property type="protein sequence ID" value="SCZ62561.1"/>
    <property type="molecule type" value="Genomic_DNA"/>
</dbReference>
<proteinExistence type="predicted"/>
<dbReference type="Proteomes" id="UP000183223">
    <property type="component" value="Unassembled WGS sequence"/>
</dbReference>
<dbReference type="GeneID" id="45655616"/>
<evidence type="ECO:0000313" key="2">
    <source>
        <dbReference type="Proteomes" id="UP000183223"/>
    </source>
</evidence>
<name>A0A1G5QMN6_PHOLU</name>
<keyword evidence="2" id="KW-1185">Reference proteome</keyword>
<organism evidence="1 2">
    <name type="scientific">Photorhabdus luminescens</name>
    <name type="common">Xenorhabdus luminescens</name>
    <dbReference type="NCBI Taxonomy" id="29488"/>
    <lineage>
        <taxon>Bacteria</taxon>
        <taxon>Pseudomonadati</taxon>
        <taxon>Pseudomonadota</taxon>
        <taxon>Gammaproteobacteria</taxon>
        <taxon>Enterobacterales</taxon>
        <taxon>Morganellaceae</taxon>
        <taxon>Photorhabdus</taxon>
    </lineage>
</organism>
<dbReference type="RefSeq" id="WP_049582619.1">
    <property type="nucleotide sequence ID" value="NZ_CAWQXX010000045.1"/>
</dbReference>
<accession>A0A1G5QMN6</accession>